<feature type="region of interest" description="Disordered" evidence="6">
    <location>
        <begin position="493"/>
        <end position="588"/>
    </location>
</feature>
<evidence type="ECO:0000256" key="2">
    <source>
        <dbReference type="ARBA" id="ARBA00023002"/>
    </source>
</evidence>
<evidence type="ECO:0000259" key="8">
    <source>
        <dbReference type="Pfam" id="PF22725"/>
    </source>
</evidence>
<reference evidence="9 10" key="1">
    <citation type="journal article" date="2018" name="Evol. Lett.">
        <title>Horizontal gene cluster transfer increased hallucinogenic mushroom diversity.</title>
        <authorList>
            <person name="Reynolds H.T."/>
            <person name="Vijayakumar V."/>
            <person name="Gluck-Thaler E."/>
            <person name="Korotkin H.B."/>
            <person name="Matheny P.B."/>
            <person name="Slot J.C."/>
        </authorList>
    </citation>
    <scope>NUCLEOTIDE SEQUENCE [LARGE SCALE GENOMIC DNA]</scope>
    <source>
        <strain evidence="9 10">2629</strain>
    </source>
</reference>
<dbReference type="Pfam" id="PF01408">
    <property type="entry name" value="GFO_IDH_MocA"/>
    <property type="match status" value="1"/>
</dbReference>
<feature type="domain" description="GFO/IDH/MocA-like oxidoreductase" evidence="8">
    <location>
        <begin position="161"/>
        <end position="299"/>
    </location>
</feature>
<comment type="catalytic activity">
    <reaction evidence="5">
        <text>D-xylose + NADP(+) = D-xylono-1,5-lactone + NADPH + H(+)</text>
        <dbReference type="Rhea" id="RHEA:22000"/>
        <dbReference type="ChEBI" id="CHEBI:15378"/>
        <dbReference type="ChEBI" id="CHEBI:15867"/>
        <dbReference type="ChEBI" id="CHEBI:53455"/>
        <dbReference type="ChEBI" id="CHEBI:57783"/>
        <dbReference type="ChEBI" id="CHEBI:58349"/>
        <dbReference type="EC" id="1.1.1.179"/>
    </reaction>
</comment>
<dbReference type="EMBL" id="NHTK01006109">
    <property type="protein sequence ID" value="PPQ63799.1"/>
    <property type="molecule type" value="Genomic_DNA"/>
</dbReference>
<dbReference type="InterPro" id="IPR000683">
    <property type="entry name" value="Gfo/Idh/MocA-like_OxRdtase_N"/>
</dbReference>
<feature type="region of interest" description="Disordered" evidence="6">
    <location>
        <begin position="797"/>
        <end position="846"/>
    </location>
</feature>
<dbReference type="Gene3D" id="3.30.360.10">
    <property type="entry name" value="Dihydrodipicolinate Reductase, domain 2"/>
    <property type="match status" value="1"/>
</dbReference>
<dbReference type="SUPFAM" id="SSF55347">
    <property type="entry name" value="Glyceraldehyde-3-phosphate dehydrogenase-like, C-terminal domain"/>
    <property type="match status" value="1"/>
</dbReference>
<feature type="compositionally biased region" description="Acidic residues" evidence="6">
    <location>
        <begin position="901"/>
        <end position="910"/>
    </location>
</feature>
<dbReference type="InterPro" id="IPR050984">
    <property type="entry name" value="Gfo/Idh/MocA_domain"/>
</dbReference>
<feature type="region of interest" description="Disordered" evidence="6">
    <location>
        <begin position="633"/>
        <end position="658"/>
    </location>
</feature>
<feature type="compositionally biased region" description="Polar residues" evidence="6">
    <location>
        <begin position="797"/>
        <end position="808"/>
    </location>
</feature>
<evidence type="ECO:0000256" key="5">
    <source>
        <dbReference type="ARBA" id="ARBA00049233"/>
    </source>
</evidence>
<protein>
    <recommendedName>
        <fullName evidence="3">D-xylose 1-dehydrogenase (NADP(+), D-xylono-1,5-lactone-forming)</fullName>
        <ecNumber evidence="3">1.1.1.179</ecNumber>
    </recommendedName>
    <alternativeName>
        <fullName evidence="4">D-xylose-NADP dehydrogenase</fullName>
    </alternativeName>
</protein>
<dbReference type="PANTHER" id="PTHR22604">
    <property type="entry name" value="OXIDOREDUCTASES"/>
    <property type="match status" value="1"/>
</dbReference>
<keyword evidence="2" id="KW-0560">Oxidoreductase</keyword>
<dbReference type="GO" id="GO:0047837">
    <property type="term" value="F:D-xylose 1-dehydrogenase (NADP+) activity"/>
    <property type="evidence" value="ECO:0007669"/>
    <property type="project" value="UniProtKB-EC"/>
</dbReference>
<dbReference type="GO" id="GO:0000166">
    <property type="term" value="F:nucleotide binding"/>
    <property type="evidence" value="ECO:0007669"/>
    <property type="project" value="InterPro"/>
</dbReference>
<feature type="domain" description="Gfo/Idh/MocA-like oxidoreductase N-terminal" evidence="7">
    <location>
        <begin position="32"/>
        <end position="148"/>
    </location>
</feature>
<proteinExistence type="inferred from homology"/>
<dbReference type="InParanoid" id="A0A409VCK6"/>
<evidence type="ECO:0000256" key="6">
    <source>
        <dbReference type="SAM" id="MobiDB-lite"/>
    </source>
</evidence>
<dbReference type="OrthoDB" id="64915at2759"/>
<feature type="region of interest" description="Disordered" evidence="6">
    <location>
        <begin position="865"/>
        <end position="887"/>
    </location>
</feature>
<feature type="region of interest" description="Disordered" evidence="6">
    <location>
        <begin position="901"/>
        <end position="937"/>
    </location>
</feature>
<dbReference type="STRING" id="181874.A0A409VCK6"/>
<feature type="compositionally biased region" description="Polar residues" evidence="6">
    <location>
        <begin position="552"/>
        <end position="569"/>
    </location>
</feature>
<organism evidence="9 10">
    <name type="scientific">Panaeolus cyanescens</name>
    <dbReference type="NCBI Taxonomy" id="181874"/>
    <lineage>
        <taxon>Eukaryota</taxon>
        <taxon>Fungi</taxon>
        <taxon>Dikarya</taxon>
        <taxon>Basidiomycota</taxon>
        <taxon>Agaricomycotina</taxon>
        <taxon>Agaricomycetes</taxon>
        <taxon>Agaricomycetidae</taxon>
        <taxon>Agaricales</taxon>
        <taxon>Agaricineae</taxon>
        <taxon>Galeropsidaceae</taxon>
        <taxon>Panaeolus</taxon>
    </lineage>
</organism>
<feature type="region of interest" description="Disordered" evidence="6">
    <location>
        <begin position="999"/>
        <end position="1020"/>
    </location>
</feature>
<evidence type="ECO:0000259" key="7">
    <source>
        <dbReference type="Pfam" id="PF01408"/>
    </source>
</evidence>
<gene>
    <name evidence="9" type="ORF">CVT24_009794</name>
</gene>
<comment type="similarity">
    <text evidence="1">Belongs to the Gfo/Idh/MocA family.</text>
</comment>
<evidence type="ECO:0000256" key="3">
    <source>
        <dbReference type="ARBA" id="ARBA00038984"/>
    </source>
</evidence>
<dbReference type="Gene3D" id="3.40.50.720">
    <property type="entry name" value="NAD(P)-binding Rossmann-like Domain"/>
    <property type="match status" value="1"/>
</dbReference>
<dbReference type="InterPro" id="IPR055170">
    <property type="entry name" value="GFO_IDH_MocA-like_dom"/>
</dbReference>
<evidence type="ECO:0000256" key="4">
    <source>
        <dbReference type="ARBA" id="ARBA00042988"/>
    </source>
</evidence>
<dbReference type="Pfam" id="PF22725">
    <property type="entry name" value="GFO_IDH_MocA_C3"/>
    <property type="match status" value="1"/>
</dbReference>
<dbReference type="EC" id="1.1.1.179" evidence="3"/>
<dbReference type="InterPro" id="IPR036291">
    <property type="entry name" value="NAD(P)-bd_dom_sf"/>
</dbReference>
<feature type="region of interest" description="Disordered" evidence="6">
    <location>
        <begin position="404"/>
        <end position="436"/>
    </location>
</feature>
<feature type="compositionally biased region" description="Low complexity" evidence="6">
    <location>
        <begin position="493"/>
        <end position="527"/>
    </location>
</feature>
<keyword evidence="10" id="KW-1185">Reference proteome</keyword>
<comment type="caution">
    <text evidence="9">The sequence shown here is derived from an EMBL/GenBank/DDBJ whole genome shotgun (WGS) entry which is preliminary data.</text>
</comment>
<accession>A0A409VCK6</accession>
<evidence type="ECO:0000313" key="9">
    <source>
        <dbReference type="EMBL" id="PPQ63799.1"/>
    </source>
</evidence>
<dbReference type="SUPFAM" id="SSF51735">
    <property type="entry name" value="NAD(P)-binding Rossmann-fold domains"/>
    <property type="match status" value="1"/>
</dbReference>
<sequence length="1100" mass="118383">MASVFSLFARLYKILNPPAVPKIQQTGDSKPLKFGILGAARIAPPVIVWTAKSHPEVEVYAIAARDLGKAQAFAKKHGIPKAYEGYQALLDDPEVDVVYNPLPNALHYEWTMKALMAGKHVLNEKPSADTAEETRQMFELAEQKGLVLLDAYHYRFHPALQRAKEIILSKELGKIKNVDIKMEIPAGIMKSNDIRFDYELGGGAMMDMGCYAMNCIRYMSSSDPTQVLSAKAELYGQSPSSAGTTLEGKVDRKMVASLALPGDATGTLSCDLGVPATLGFLPKFPEVRMTVDCERGTIEMFNFVLPTIYHSITVKVRGSATRVEKMYTRHGQKGEDWWTTYRYQLEALVDQIKGREPQTWLTKEDSVANMKWIEKVYEKSGLGIRPTSKWRGLVCYSFSSMSIPQPPRKVSARRGSTTAPDPFGLHSDINLNPNRSTSSTLTIVRVTPQLTPQPIHLHDPPAGHSQRRVHRFLGQTHAQPSTTDNTTNRVSFAFSSFGNSAGGPRPSSPSGGRESPSSSPRLRPSSPHFGPTSAFAGKPRLTPDQLVDVARQATSQRPQLPSATGTSPGPLSPGMTSPGHPSGTVAPATFTPLPDDIYLPFIDRAAEVASLISSPPDAKLFTLLAQTFGKKDKVADAPSSPPPASDASNQLDGSIELPRDPTQWTYDQLIQHLTEIDRDIAPDYIWAIAARKCILSHSELLWERIKGALGVPPELDVDYDFLVDDDTSSVHTSDISDDEGRGARGHWSDWDAVLDSPIYTRANKRLSMESPSPSLYFSAKRDEQEAAFRAQVDERLSSLSDGTNPTVTEDTHIRVKQPSGEDTAVAPTPHAHGTHSPTGHFSPSLYGQCESPMDAFSDPNHVSIEPLLFSTSPPPPSNPPPLASTALGALDSAGLGDIAEGAEEEEEEENVSNADLESTIAGADTVTDGGDDLDEDDQHLIAPSQIQGLKISTSPIPAPFGSTPPILSPVHSPLYHPGQGQGSASLSSSFSNIAALSNSQPIPFSGPPSRTHSRASSFSSIGPFQRSESLTNLASSWSALAAAHAAAQSGSGSQYAASVIGSDAGDSTGYMSDGDTRMSGVPLFPSNFARLAGVPTLRAK</sequence>
<dbReference type="AlphaFoldDB" id="A0A409VCK6"/>
<evidence type="ECO:0000256" key="1">
    <source>
        <dbReference type="ARBA" id="ARBA00010928"/>
    </source>
</evidence>
<name>A0A409VCK6_9AGAR</name>
<dbReference type="PANTHER" id="PTHR22604:SF105">
    <property type="entry name" value="TRANS-1,2-DIHYDROBENZENE-1,2-DIOL DEHYDROGENASE"/>
    <property type="match status" value="1"/>
</dbReference>
<feature type="compositionally biased region" description="Pro residues" evidence="6">
    <location>
        <begin position="872"/>
        <end position="882"/>
    </location>
</feature>
<dbReference type="Proteomes" id="UP000284842">
    <property type="component" value="Unassembled WGS sequence"/>
</dbReference>
<evidence type="ECO:0000313" key="10">
    <source>
        <dbReference type="Proteomes" id="UP000284842"/>
    </source>
</evidence>